<dbReference type="HOGENOM" id="CLU_702551_0_0_1"/>
<dbReference type="GO" id="GO:0004888">
    <property type="term" value="F:transmembrane signaling receptor activity"/>
    <property type="evidence" value="ECO:0007669"/>
    <property type="project" value="InterPro"/>
</dbReference>
<feature type="domain" description="Neurotransmitter-gated ion-channel ligand-binding" evidence="19">
    <location>
        <begin position="56"/>
        <end position="191"/>
    </location>
</feature>
<keyword evidence="7 18" id="KW-1133">Transmembrane helix</keyword>
<dbReference type="UCSC" id="D2062.12">
    <property type="organism name" value="c. elegans"/>
</dbReference>
<dbReference type="OMA" id="CAKMATI"/>
<dbReference type="GO" id="GO:1902476">
    <property type="term" value="P:chloride transmembrane transport"/>
    <property type="evidence" value="ECO:0000318"/>
    <property type="project" value="GO_Central"/>
</dbReference>
<dbReference type="CTD" id="3565225"/>
<keyword evidence="13" id="KW-0407">Ion channel</keyword>
<keyword evidence="11" id="KW-0325">Glycoprotein</keyword>
<dbReference type="EMBL" id="BX284602">
    <property type="protein sequence ID" value="CCD68443.1"/>
    <property type="molecule type" value="Genomic_DNA"/>
</dbReference>
<reference evidence="20 21" key="1">
    <citation type="journal article" date="1998" name="Science">
        <title>Genome sequence of the nematode C. elegans: a platform for investigating biology.</title>
        <authorList>
            <consortium name="The C. elegans sequencing consortium"/>
            <person name="Sulson J.E."/>
            <person name="Waterston R."/>
        </authorList>
    </citation>
    <scope>NUCLEOTIDE SEQUENCE [LARGE SCALE GENOMIC DNA]</scope>
    <source>
        <strain evidence="20 21">Bristol N2</strain>
    </source>
</reference>
<dbReference type="InterPro" id="IPR036734">
    <property type="entry name" value="Neur_chan_lig-bd_sf"/>
</dbReference>
<keyword evidence="21" id="KW-1185">Reference proteome</keyword>
<proteinExistence type="inferred from homology"/>
<dbReference type="PhylomeDB" id="Q4W520"/>
<dbReference type="Gene3D" id="2.70.170.10">
    <property type="entry name" value="Neurotransmitter-gated ion-channel ligand-binding domain"/>
    <property type="match status" value="1"/>
</dbReference>
<feature type="transmembrane region" description="Helical" evidence="18">
    <location>
        <begin position="317"/>
        <end position="338"/>
    </location>
</feature>
<keyword evidence="5 18" id="KW-0812">Transmembrane</keyword>
<dbReference type="Proteomes" id="UP000001940">
    <property type="component" value="Chromosome II"/>
</dbReference>
<comment type="subcellular location">
    <subcellularLocation>
        <location evidence="1">Cytoplasmic vesicle membrane</location>
        <topology evidence="1">Multi-pass membrane protein</topology>
    </subcellularLocation>
</comment>
<evidence type="ECO:0000256" key="9">
    <source>
        <dbReference type="ARBA" id="ARBA00023136"/>
    </source>
</evidence>
<evidence type="ECO:0000256" key="3">
    <source>
        <dbReference type="ARBA" id="ARBA00022448"/>
    </source>
</evidence>
<evidence type="ECO:0000256" key="4">
    <source>
        <dbReference type="ARBA" id="ARBA00022583"/>
    </source>
</evidence>
<keyword evidence="10" id="KW-0675">Receptor</keyword>
<evidence type="ECO:0000256" key="7">
    <source>
        <dbReference type="ARBA" id="ARBA00022989"/>
    </source>
</evidence>
<protein>
    <recommendedName>
        <fullName evidence="16">Acetylcholine receptor-like protein cup-4</fullName>
    </recommendedName>
    <alternativeName>
        <fullName evidence="17">Coelomocyte uptake defective protein 4</fullName>
    </alternativeName>
</protein>
<evidence type="ECO:0000256" key="13">
    <source>
        <dbReference type="ARBA" id="ARBA00023303"/>
    </source>
</evidence>
<evidence type="ECO:0000256" key="11">
    <source>
        <dbReference type="ARBA" id="ARBA00023180"/>
    </source>
</evidence>
<dbReference type="InterPro" id="IPR006202">
    <property type="entry name" value="Neur_chan_lig-bd"/>
</dbReference>
<evidence type="ECO:0000256" key="1">
    <source>
        <dbReference type="ARBA" id="ARBA00004439"/>
    </source>
</evidence>
<dbReference type="GO" id="GO:0005231">
    <property type="term" value="F:excitatory extracellular ligand-gated monoatomic ion channel activity"/>
    <property type="evidence" value="ECO:0000318"/>
    <property type="project" value="GO_Central"/>
</dbReference>
<evidence type="ECO:0000256" key="18">
    <source>
        <dbReference type="SAM" id="Phobius"/>
    </source>
</evidence>
<keyword evidence="6" id="KW-0732">Signal</keyword>
<comment type="similarity">
    <text evidence="2">Belongs to the ligand-gated ion channel (TC 1.A.9) family. Acetylcholine receptor (TC 1.A.9.1) subfamily.</text>
</comment>
<dbReference type="OrthoDB" id="5975154at2759"/>
<keyword evidence="9 18" id="KW-0472">Membrane</keyword>
<sequence length="397" mass="46376">MDLSTGVALLSMFSLNIQLEPSPGEMEKRYEAETKLREDITKRFDDTMPIKKDGYLQLIPLLHVDHIHDIQDEQGVLKMALTFTFTWMDERLMWNPSNYSGIRTFSTTRHEMWRKKFWTPTLMMTDVPNSRRPSDVFKPFDMDIYISSSGMVRTSARMMLTIPCRTGFGSYPNDYKNCTFTLMSPYYADQFRFAQWGGAEFTRYLMSSRVTDVLDFQLINIDTRNYYMFLGSEVVDDFSKFKPRHCRSFYRYNLVLKRVNKFVSVQLIAPISVIAVFLAISGFLPHFYGLVCAGSALVYETIFTYDVEQVLPKDYSGMPMIAILLCFLFAETIVLLAWKVFSINTRSHTVFTAFPEYFDDEITSKKEKLLKFVIWVDKFLMVALFVQSFVVMYLARI</sequence>
<dbReference type="RefSeq" id="NP_001022053.1">
    <property type="nucleotide sequence ID" value="NM_001026882.3"/>
</dbReference>
<dbReference type="AlphaFoldDB" id="Q4W520"/>
<keyword evidence="14" id="KW-0968">Cytoplasmic vesicle</keyword>
<dbReference type="GO" id="GO:0006897">
    <property type="term" value="P:endocytosis"/>
    <property type="evidence" value="ECO:0007669"/>
    <property type="project" value="UniProtKB-KW"/>
</dbReference>
<accession>Q4W520</accession>
<dbReference type="GO" id="GO:0098794">
    <property type="term" value="C:postsynapse"/>
    <property type="evidence" value="ECO:0007669"/>
    <property type="project" value="GOC"/>
</dbReference>
<dbReference type="KEGG" id="cel:CELE_D2062.12"/>
<feature type="transmembrane region" description="Helical" evidence="18">
    <location>
        <begin position="262"/>
        <end position="280"/>
    </location>
</feature>
<evidence type="ECO:0000256" key="12">
    <source>
        <dbReference type="ARBA" id="ARBA00023286"/>
    </source>
</evidence>
<dbReference type="FunCoup" id="Q4W520">
    <property type="interactions" value="97"/>
</dbReference>
<evidence type="ECO:0000259" key="19">
    <source>
        <dbReference type="Pfam" id="PF02931"/>
    </source>
</evidence>
<dbReference type="PANTHER" id="PTHR18945">
    <property type="entry name" value="NEUROTRANSMITTER GATED ION CHANNEL"/>
    <property type="match status" value="1"/>
</dbReference>
<keyword evidence="3" id="KW-0813">Transport</keyword>
<evidence type="ECO:0000256" key="10">
    <source>
        <dbReference type="ARBA" id="ARBA00023170"/>
    </source>
</evidence>
<dbReference type="GeneID" id="3565225"/>
<organism evidence="20 21">
    <name type="scientific">Caenorhabditis elegans</name>
    <dbReference type="NCBI Taxonomy" id="6239"/>
    <lineage>
        <taxon>Eukaryota</taxon>
        <taxon>Metazoa</taxon>
        <taxon>Ecdysozoa</taxon>
        <taxon>Nematoda</taxon>
        <taxon>Chromadorea</taxon>
        <taxon>Rhabditida</taxon>
        <taxon>Rhabditina</taxon>
        <taxon>Rhabditomorpha</taxon>
        <taxon>Rhabditoidea</taxon>
        <taxon>Rhabditidae</taxon>
        <taxon>Peloderinae</taxon>
        <taxon>Caenorhabditis</taxon>
    </lineage>
</organism>
<evidence type="ECO:0000256" key="8">
    <source>
        <dbReference type="ARBA" id="ARBA00023065"/>
    </source>
</evidence>
<feature type="transmembrane region" description="Helical" evidence="18">
    <location>
        <begin position="372"/>
        <end position="395"/>
    </location>
</feature>
<dbReference type="STRING" id="6239.D2062.12.1"/>
<keyword evidence="4" id="KW-0254">Endocytosis</keyword>
<feature type="transmembrane region" description="Helical" evidence="18">
    <location>
        <begin position="287"/>
        <end position="305"/>
    </location>
</feature>
<dbReference type="GO" id="GO:0030659">
    <property type="term" value="C:cytoplasmic vesicle membrane"/>
    <property type="evidence" value="ECO:0007669"/>
    <property type="project" value="UniProtKB-SubCell"/>
</dbReference>
<dbReference type="PeptideAtlas" id="Q4W520"/>
<evidence type="ECO:0000256" key="14">
    <source>
        <dbReference type="ARBA" id="ARBA00023329"/>
    </source>
</evidence>
<evidence type="ECO:0000313" key="20">
    <source>
        <dbReference type="EMBL" id="CCD68443.1"/>
    </source>
</evidence>
<evidence type="ECO:0000313" key="22">
    <source>
        <dbReference type="WormBase" id="D2062.12"/>
    </source>
</evidence>
<name>Q4W520_CAEEL</name>
<evidence type="ECO:0000313" key="21">
    <source>
        <dbReference type="Proteomes" id="UP000001940"/>
    </source>
</evidence>
<dbReference type="SMR" id="Q4W520"/>
<dbReference type="SUPFAM" id="SSF63712">
    <property type="entry name" value="Nicotinic receptor ligand binding domain-like"/>
    <property type="match status" value="1"/>
</dbReference>
<evidence type="ECO:0000256" key="2">
    <source>
        <dbReference type="ARBA" id="ARBA00009237"/>
    </source>
</evidence>
<evidence type="ECO:0000256" key="5">
    <source>
        <dbReference type="ARBA" id="ARBA00022692"/>
    </source>
</evidence>
<dbReference type="AGR" id="WB:WBGene00044301"/>
<dbReference type="eggNOG" id="KOG3645">
    <property type="taxonomic scope" value="Eukaryota"/>
</dbReference>
<dbReference type="InterPro" id="IPR006201">
    <property type="entry name" value="Neur_channel"/>
</dbReference>
<evidence type="ECO:0000256" key="17">
    <source>
        <dbReference type="ARBA" id="ARBA00075302"/>
    </source>
</evidence>
<dbReference type="WormBase" id="D2062.12">
    <property type="protein sequence ID" value="CE38593"/>
    <property type="gene ID" value="WBGene00044301"/>
    <property type="gene designation" value="lgc-28"/>
</dbReference>
<keyword evidence="12" id="KW-1071">Ligand-gated ion channel</keyword>
<evidence type="ECO:0000256" key="15">
    <source>
        <dbReference type="ARBA" id="ARBA00056246"/>
    </source>
</evidence>
<dbReference type="FunFam" id="2.70.170.10:FF:000057">
    <property type="entry name" value="Ligand-Gated ion Channel"/>
    <property type="match status" value="1"/>
</dbReference>
<evidence type="ECO:0000256" key="16">
    <source>
        <dbReference type="ARBA" id="ARBA00074610"/>
    </source>
</evidence>
<dbReference type="PaxDb" id="6239-D2062.12"/>
<dbReference type="Pfam" id="PF02931">
    <property type="entry name" value="Neur_chan_LBD"/>
    <property type="match status" value="1"/>
</dbReference>
<evidence type="ECO:0000256" key="6">
    <source>
        <dbReference type="ARBA" id="ARBA00022729"/>
    </source>
</evidence>
<comment type="function">
    <text evidence="15">Thought to regulate endocytosis in coelomocytes through modulation of phospholipase C activity. Possible acetylcholine receptor.</text>
</comment>
<dbReference type="InParanoid" id="Q4W520"/>
<dbReference type="Bgee" id="WBGene00044301">
    <property type="expression patterns" value="Expressed in larva and 3 other cell types or tissues"/>
</dbReference>
<keyword evidence="8" id="KW-0406">Ion transport</keyword>
<gene>
    <name evidence="20 22" type="primary">lgc-28</name>
    <name evidence="20" type="ORF">CELE_D2062.12</name>
    <name evidence="22" type="ORF">D2062.12</name>
</gene>